<evidence type="ECO:0000259" key="6">
    <source>
        <dbReference type="PROSITE" id="PS50893"/>
    </source>
</evidence>
<gene>
    <name evidence="7" type="ORF">GXW71_11505</name>
</gene>
<comment type="caution">
    <text evidence="7">The sequence shown here is derived from an EMBL/GenBank/DDBJ whole genome shotgun (WGS) entry which is preliminary data.</text>
</comment>
<sequence length="368" mass="39401">MRSLPAVASIRAAPSPMRAAPRRFRRCCSRRIVPSPAPGIMSPCRRWRLSEILGASSLVVELGARRRLLRRLPGVRAVDGVDLSVEEGETFGIVGESGCGKTTLARTLLGLQREAAGEIRLAGRPVSGEAPRQARATRAAIQYVHQDPGAALDPWWTVGATLAEGLAIHGVAAAERQGRIAETLSAVGLDPALAARYPHELSGGQQRRIGLARILLLRPRIVILDEPTAGLDLSVQAAVLRLLRALRGRFGLTLIFISHDLSVVRRVCDRVAVMYLGRIVEQGSTAEIFAAPRHPYTRALLAAAPHLDGRDSGPSLQGDPPSLRAVPTGCRFHPRCPAALPLCAERAPATEAVAPGHAVACHRWREAA</sequence>
<feature type="domain" description="ABC transporter" evidence="6">
    <location>
        <begin position="60"/>
        <end position="301"/>
    </location>
</feature>
<dbReference type="CDD" id="cd03257">
    <property type="entry name" value="ABC_NikE_OppD_transporters"/>
    <property type="match status" value="1"/>
</dbReference>
<dbReference type="Gene3D" id="3.40.50.300">
    <property type="entry name" value="P-loop containing nucleotide triphosphate hydrolases"/>
    <property type="match status" value="1"/>
</dbReference>
<evidence type="ECO:0000256" key="5">
    <source>
        <dbReference type="ARBA" id="ARBA00022840"/>
    </source>
</evidence>
<dbReference type="NCBIfam" id="TIGR01727">
    <property type="entry name" value="oligo_HPY"/>
    <property type="match status" value="1"/>
</dbReference>
<evidence type="ECO:0000313" key="7">
    <source>
        <dbReference type="EMBL" id="MBR0664980.1"/>
    </source>
</evidence>
<dbReference type="GO" id="GO:0005524">
    <property type="term" value="F:ATP binding"/>
    <property type="evidence" value="ECO:0007669"/>
    <property type="project" value="UniProtKB-KW"/>
</dbReference>
<dbReference type="SMART" id="SM00382">
    <property type="entry name" value="AAA"/>
    <property type="match status" value="1"/>
</dbReference>
<dbReference type="InterPro" id="IPR013563">
    <property type="entry name" value="Oligopep_ABC_C"/>
</dbReference>
<reference evidence="8" key="1">
    <citation type="journal article" date="2021" name="Syst. Appl. Microbiol.">
        <title>Roseomonas hellenica sp. nov., isolated from roots of wild-growing Alkanna tinctoria.</title>
        <authorList>
            <person name="Rat A."/>
            <person name="Naranjo H.D."/>
            <person name="Lebbe L."/>
            <person name="Cnockaert M."/>
            <person name="Krigas N."/>
            <person name="Grigoriadou K."/>
            <person name="Maloupa E."/>
            <person name="Willems A."/>
        </authorList>
    </citation>
    <scope>NUCLEOTIDE SEQUENCE [LARGE SCALE GENOMIC DNA]</scope>
    <source>
        <strain evidence="8">LMG 31523</strain>
    </source>
</reference>
<dbReference type="InterPro" id="IPR027417">
    <property type="entry name" value="P-loop_NTPase"/>
</dbReference>
<keyword evidence="3" id="KW-0813">Transport</keyword>
<dbReference type="EMBL" id="JAAGBB010000012">
    <property type="protein sequence ID" value="MBR0664980.1"/>
    <property type="molecule type" value="Genomic_DNA"/>
</dbReference>
<evidence type="ECO:0000256" key="4">
    <source>
        <dbReference type="ARBA" id="ARBA00022741"/>
    </source>
</evidence>
<keyword evidence="8" id="KW-1185">Reference proteome</keyword>
<dbReference type="Proteomes" id="UP001196870">
    <property type="component" value="Unassembled WGS sequence"/>
</dbReference>
<dbReference type="PANTHER" id="PTHR43776:SF7">
    <property type="entry name" value="D,D-DIPEPTIDE TRANSPORT ATP-BINDING PROTEIN DDPF-RELATED"/>
    <property type="match status" value="1"/>
</dbReference>
<name>A0ABS5EYH9_9PROT</name>
<dbReference type="Pfam" id="PF00005">
    <property type="entry name" value="ABC_tran"/>
    <property type="match status" value="1"/>
</dbReference>
<keyword evidence="5 7" id="KW-0067">ATP-binding</keyword>
<comment type="similarity">
    <text evidence="2">Belongs to the ABC transporter superfamily.</text>
</comment>
<comment type="subcellular location">
    <subcellularLocation>
        <location evidence="1">Cell inner membrane</location>
        <topology evidence="1">Peripheral membrane protein</topology>
    </subcellularLocation>
</comment>
<dbReference type="PANTHER" id="PTHR43776">
    <property type="entry name" value="TRANSPORT ATP-BINDING PROTEIN"/>
    <property type="match status" value="1"/>
</dbReference>
<accession>A0ABS5EYH9</accession>
<evidence type="ECO:0000256" key="2">
    <source>
        <dbReference type="ARBA" id="ARBA00005417"/>
    </source>
</evidence>
<dbReference type="InterPro" id="IPR050319">
    <property type="entry name" value="ABC_transp_ATP-bind"/>
</dbReference>
<dbReference type="InterPro" id="IPR003439">
    <property type="entry name" value="ABC_transporter-like_ATP-bd"/>
</dbReference>
<dbReference type="SUPFAM" id="SSF52540">
    <property type="entry name" value="P-loop containing nucleoside triphosphate hydrolases"/>
    <property type="match status" value="1"/>
</dbReference>
<dbReference type="Pfam" id="PF08352">
    <property type="entry name" value="oligo_HPY"/>
    <property type="match status" value="1"/>
</dbReference>
<dbReference type="InterPro" id="IPR003593">
    <property type="entry name" value="AAA+_ATPase"/>
</dbReference>
<keyword evidence="4" id="KW-0547">Nucleotide-binding</keyword>
<dbReference type="InterPro" id="IPR017871">
    <property type="entry name" value="ABC_transporter-like_CS"/>
</dbReference>
<dbReference type="PROSITE" id="PS00211">
    <property type="entry name" value="ABC_TRANSPORTER_1"/>
    <property type="match status" value="1"/>
</dbReference>
<evidence type="ECO:0000313" key="8">
    <source>
        <dbReference type="Proteomes" id="UP001196870"/>
    </source>
</evidence>
<evidence type="ECO:0000256" key="3">
    <source>
        <dbReference type="ARBA" id="ARBA00022448"/>
    </source>
</evidence>
<evidence type="ECO:0000256" key="1">
    <source>
        <dbReference type="ARBA" id="ARBA00004417"/>
    </source>
</evidence>
<protein>
    <submittedName>
        <fullName evidence="7">ABC transporter ATP-binding protein</fullName>
    </submittedName>
</protein>
<proteinExistence type="inferred from homology"/>
<organism evidence="7 8">
    <name type="scientific">Plastoroseomonas hellenica</name>
    <dbReference type="NCBI Taxonomy" id="2687306"/>
    <lineage>
        <taxon>Bacteria</taxon>
        <taxon>Pseudomonadati</taxon>
        <taxon>Pseudomonadota</taxon>
        <taxon>Alphaproteobacteria</taxon>
        <taxon>Acetobacterales</taxon>
        <taxon>Acetobacteraceae</taxon>
        <taxon>Plastoroseomonas</taxon>
    </lineage>
</organism>
<dbReference type="PROSITE" id="PS50893">
    <property type="entry name" value="ABC_TRANSPORTER_2"/>
    <property type="match status" value="1"/>
</dbReference>